<comment type="domain">
    <text evidence="2">The jas domain is required for interaction with COI1.</text>
</comment>
<proteinExistence type="inferred from homology"/>
<evidence type="ECO:0000256" key="3">
    <source>
        <dbReference type="SAM" id="MobiDB-lite"/>
    </source>
</evidence>
<dbReference type="GO" id="GO:0009611">
    <property type="term" value="P:response to wounding"/>
    <property type="evidence" value="ECO:0007669"/>
    <property type="project" value="UniProtKB-UniRule"/>
</dbReference>
<dbReference type="InterPro" id="IPR040390">
    <property type="entry name" value="TIFY/JAZ"/>
</dbReference>
<organism evidence="5 6">
    <name type="scientific">Nepenthes gracilis</name>
    <name type="common">Slender pitcher plant</name>
    <dbReference type="NCBI Taxonomy" id="150966"/>
    <lineage>
        <taxon>Eukaryota</taxon>
        <taxon>Viridiplantae</taxon>
        <taxon>Streptophyta</taxon>
        <taxon>Embryophyta</taxon>
        <taxon>Tracheophyta</taxon>
        <taxon>Spermatophyta</taxon>
        <taxon>Magnoliopsida</taxon>
        <taxon>eudicotyledons</taxon>
        <taxon>Gunneridae</taxon>
        <taxon>Pentapetalae</taxon>
        <taxon>Caryophyllales</taxon>
        <taxon>Nepenthaceae</taxon>
        <taxon>Nepenthes</taxon>
    </lineage>
</organism>
<name>A0AAD3T778_NEPGR</name>
<keyword evidence="2" id="KW-1184">Jasmonic acid signaling pathway</keyword>
<sequence length="242" mass="25988">MSSSSVVGDAGRFPGHKSTFSQTCNLLSQFVREKRSFGDLGLGTIANFEGRGMQTTMNLFPQQSGFGSGLDKDEVALKADSCVTAPITESEVAQMTIFYAGQVIVFDDFPASKAKEVMELASKARSQNYFSTSSASNSAQTAVESTNLIPPLRPPQHMVVPNYSNNGNQRPPAPIGSSDLPIVRRNSLHRFLDKRKDRIVARAPYATNHSTATSSSKPSESSPSWLGLAAAPPSLQSSDLQL</sequence>
<comment type="subcellular location">
    <subcellularLocation>
        <location evidence="2">Nucleus</location>
    </subcellularLocation>
</comment>
<keyword evidence="6" id="KW-1185">Reference proteome</keyword>
<keyword evidence="2" id="KW-0539">Nucleus</keyword>
<evidence type="ECO:0000313" key="5">
    <source>
        <dbReference type="EMBL" id="GMH23297.1"/>
    </source>
</evidence>
<dbReference type="AlphaFoldDB" id="A0AAD3T778"/>
<dbReference type="InterPro" id="IPR010399">
    <property type="entry name" value="Tify_dom"/>
</dbReference>
<evidence type="ECO:0000256" key="1">
    <source>
        <dbReference type="ARBA" id="ARBA00008614"/>
    </source>
</evidence>
<accession>A0AAD3T778</accession>
<dbReference type="Proteomes" id="UP001279734">
    <property type="component" value="Unassembled WGS sequence"/>
</dbReference>
<evidence type="ECO:0000256" key="2">
    <source>
        <dbReference type="RuleBase" id="RU369065"/>
    </source>
</evidence>
<dbReference type="GO" id="GO:2000022">
    <property type="term" value="P:regulation of jasmonic acid mediated signaling pathway"/>
    <property type="evidence" value="ECO:0007669"/>
    <property type="project" value="UniProtKB-UniRule"/>
</dbReference>
<evidence type="ECO:0000259" key="4">
    <source>
        <dbReference type="PROSITE" id="PS51320"/>
    </source>
</evidence>
<dbReference type="SMART" id="SM00979">
    <property type="entry name" value="TIFY"/>
    <property type="match status" value="1"/>
</dbReference>
<feature type="domain" description="Tify" evidence="4">
    <location>
        <begin position="88"/>
        <end position="123"/>
    </location>
</feature>
<reference evidence="5" key="1">
    <citation type="submission" date="2023-05" db="EMBL/GenBank/DDBJ databases">
        <title>Nepenthes gracilis genome sequencing.</title>
        <authorList>
            <person name="Fukushima K."/>
        </authorList>
    </citation>
    <scope>NUCLEOTIDE SEQUENCE</scope>
    <source>
        <strain evidence="5">SING2019-196</strain>
    </source>
</reference>
<feature type="compositionally biased region" description="Low complexity" evidence="3">
    <location>
        <begin position="210"/>
        <end position="224"/>
    </location>
</feature>
<dbReference type="EMBL" id="BSYO01000026">
    <property type="protein sequence ID" value="GMH23297.1"/>
    <property type="molecule type" value="Genomic_DNA"/>
</dbReference>
<gene>
    <name evidence="5" type="ORF">Nepgr_025140</name>
</gene>
<dbReference type="GO" id="GO:0031347">
    <property type="term" value="P:regulation of defense response"/>
    <property type="evidence" value="ECO:0007669"/>
    <property type="project" value="UniProtKB-UniRule"/>
</dbReference>
<dbReference type="Pfam" id="PF06200">
    <property type="entry name" value="tify"/>
    <property type="match status" value="1"/>
</dbReference>
<comment type="similarity">
    <text evidence="1 2">Belongs to the TIFY/JAZ family.</text>
</comment>
<dbReference type="PROSITE" id="PS51320">
    <property type="entry name" value="TIFY"/>
    <property type="match status" value="1"/>
</dbReference>
<dbReference type="GO" id="GO:0005634">
    <property type="term" value="C:nucleus"/>
    <property type="evidence" value="ECO:0007669"/>
    <property type="project" value="UniProtKB-SubCell"/>
</dbReference>
<dbReference type="InterPro" id="IPR018467">
    <property type="entry name" value="CCT_CS"/>
</dbReference>
<comment type="caution">
    <text evidence="5">The sequence shown here is derived from an EMBL/GenBank/DDBJ whole genome shotgun (WGS) entry which is preliminary data.</text>
</comment>
<comment type="function">
    <text evidence="2">Repressor of jasmonate responses.</text>
</comment>
<feature type="region of interest" description="Disordered" evidence="3">
    <location>
        <begin position="201"/>
        <end position="242"/>
    </location>
</feature>
<protein>
    <recommendedName>
        <fullName evidence="2">Protein TIFY</fullName>
    </recommendedName>
    <alternativeName>
        <fullName evidence="2">Jasmonate ZIM domain-containing protein</fullName>
    </alternativeName>
</protein>
<dbReference type="Pfam" id="PF09425">
    <property type="entry name" value="Jas_motif"/>
    <property type="match status" value="1"/>
</dbReference>
<dbReference type="PANTHER" id="PTHR33077">
    <property type="entry name" value="PROTEIN TIFY 4A-RELATED-RELATED"/>
    <property type="match status" value="1"/>
</dbReference>
<dbReference type="PANTHER" id="PTHR33077:SF140">
    <property type="entry name" value="PROTEIN TIFY 10B"/>
    <property type="match status" value="1"/>
</dbReference>
<evidence type="ECO:0000313" key="6">
    <source>
        <dbReference type="Proteomes" id="UP001279734"/>
    </source>
</evidence>